<feature type="transmembrane region" description="Helical" evidence="10">
    <location>
        <begin position="268"/>
        <end position="290"/>
    </location>
</feature>
<evidence type="ECO:0000256" key="9">
    <source>
        <dbReference type="SAM" id="MobiDB-lite"/>
    </source>
</evidence>
<comment type="caution">
    <text evidence="11">The sequence shown here is derived from an EMBL/GenBank/DDBJ whole genome shotgun (WGS) entry which is preliminary data.</text>
</comment>
<reference evidence="11 12" key="1">
    <citation type="submission" date="2024-09" db="EMBL/GenBank/DDBJ databases">
        <title>Chromosome-scale assembly of Riccia sorocarpa.</title>
        <authorList>
            <person name="Paukszto L."/>
        </authorList>
    </citation>
    <scope>NUCLEOTIDE SEQUENCE [LARGE SCALE GENOMIC DNA]</scope>
    <source>
        <strain evidence="11">LP-2024</strain>
        <tissue evidence="11">Aerial parts of the thallus</tissue>
    </source>
</reference>
<dbReference type="Pfam" id="PF01988">
    <property type="entry name" value="VIT1"/>
    <property type="match status" value="1"/>
</dbReference>
<sequence length="354" mass="37175">MKCTSMWRKKFHVVDHRPSSGSDDEEAATSTVGHADMDSKPPARTAQKSNGANGIMQLSSSVPGVVVFELSKPADVEEIILNSAAQCDSSARQQKSTSTERTSSGSDPPCSAETQIVAHKDGAHWHYSHRSPWLRALVLGANDGLVSISSLMLGVGAMKSDVKAMVISGLAGLVAGAGSMAIGEFVSVFSQRDTEMADLEKERREHAKGPEAQASELEELAQIYVGRGLPYYLAKQVAEELTKVDALKAHARDELGIDIDDLSNPMQAALASALAFSLGGGVPLLAGAFISSLRTRIVVVVTASSVALASFGAVGARLGGAPMWKAALRVLLGGWLAMGLTYGILRLLGSVGYQ</sequence>
<dbReference type="InterPro" id="IPR008217">
    <property type="entry name" value="Ccc1_fam"/>
</dbReference>
<comment type="catalytic activity">
    <reaction evidence="8">
        <text>Fe(2+)(in) = Fe(2+)(out)</text>
        <dbReference type="Rhea" id="RHEA:28486"/>
        <dbReference type="ChEBI" id="CHEBI:29033"/>
    </reaction>
    <physiologicalReaction direction="left-to-right" evidence="8">
        <dbReference type="Rhea" id="RHEA:28487"/>
    </physiologicalReaction>
</comment>
<feature type="transmembrane region" description="Helical" evidence="10">
    <location>
        <begin position="326"/>
        <end position="345"/>
    </location>
</feature>
<dbReference type="PANTHER" id="PTHR31851">
    <property type="entry name" value="FE(2+)/MN(2+) TRANSPORTER PCL1"/>
    <property type="match status" value="1"/>
</dbReference>
<organism evidence="11 12">
    <name type="scientific">Riccia sorocarpa</name>
    <dbReference type="NCBI Taxonomy" id="122646"/>
    <lineage>
        <taxon>Eukaryota</taxon>
        <taxon>Viridiplantae</taxon>
        <taxon>Streptophyta</taxon>
        <taxon>Embryophyta</taxon>
        <taxon>Marchantiophyta</taxon>
        <taxon>Marchantiopsida</taxon>
        <taxon>Marchantiidae</taxon>
        <taxon>Marchantiales</taxon>
        <taxon>Ricciaceae</taxon>
        <taxon>Riccia</taxon>
    </lineage>
</organism>
<feature type="transmembrane region" description="Helical" evidence="10">
    <location>
        <begin position="296"/>
        <end position="314"/>
    </location>
</feature>
<evidence type="ECO:0000313" key="12">
    <source>
        <dbReference type="Proteomes" id="UP001633002"/>
    </source>
</evidence>
<keyword evidence="7 10" id="KW-0472">Membrane</keyword>
<dbReference type="Proteomes" id="UP001633002">
    <property type="component" value="Unassembled WGS sequence"/>
</dbReference>
<dbReference type="CDD" id="cd02432">
    <property type="entry name" value="Nodulin-21_like_1"/>
    <property type="match status" value="1"/>
</dbReference>
<dbReference type="GO" id="GO:0005774">
    <property type="term" value="C:vacuolar membrane"/>
    <property type="evidence" value="ECO:0007669"/>
    <property type="project" value="UniProtKB-SubCell"/>
</dbReference>
<evidence type="ECO:0000313" key="11">
    <source>
        <dbReference type="EMBL" id="KAL3679001.1"/>
    </source>
</evidence>
<keyword evidence="3" id="KW-0406">Ion transport</keyword>
<keyword evidence="4" id="KW-0926">Vacuole</keyword>
<evidence type="ECO:0000256" key="6">
    <source>
        <dbReference type="ARBA" id="ARBA00022989"/>
    </source>
</evidence>
<evidence type="ECO:0000256" key="3">
    <source>
        <dbReference type="ARBA" id="ARBA00022496"/>
    </source>
</evidence>
<keyword evidence="3" id="KW-0813">Transport</keyword>
<protein>
    <submittedName>
        <fullName evidence="11">Uncharacterized protein</fullName>
    </submittedName>
</protein>
<dbReference type="AlphaFoldDB" id="A0ABD3GMA8"/>
<evidence type="ECO:0000256" key="8">
    <source>
        <dbReference type="ARBA" id="ARBA00044464"/>
    </source>
</evidence>
<accession>A0ABD3GMA8</accession>
<gene>
    <name evidence="11" type="ORF">R1sor_021957</name>
</gene>
<comment type="subcellular location">
    <subcellularLocation>
        <location evidence="1">Vacuole membrane</location>
        <topology evidence="1">Multi-pass membrane protein</topology>
    </subcellularLocation>
</comment>
<comment type="similarity">
    <text evidence="2">Belongs to the CCC1 family.</text>
</comment>
<evidence type="ECO:0000256" key="7">
    <source>
        <dbReference type="ARBA" id="ARBA00023136"/>
    </source>
</evidence>
<dbReference type="GO" id="GO:0006826">
    <property type="term" value="P:iron ion transport"/>
    <property type="evidence" value="ECO:0007669"/>
    <property type="project" value="UniProtKB-KW"/>
</dbReference>
<keyword evidence="5 10" id="KW-0812">Transmembrane</keyword>
<keyword evidence="6 10" id="KW-1133">Transmembrane helix</keyword>
<feature type="region of interest" description="Disordered" evidence="9">
    <location>
        <begin position="87"/>
        <end position="112"/>
    </location>
</feature>
<evidence type="ECO:0000256" key="2">
    <source>
        <dbReference type="ARBA" id="ARBA00007049"/>
    </source>
</evidence>
<proteinExistence type="inferred from homology"/>
<feature type="region of interest" description="Disordered" evidence="9">
    <location>
        <begin position="14"/>
        <end position="55"/>
    </location>
</feature>
<keyword evidence="3" id="KW-0410">Iron transport</keyword>
<dbReference type="EMBL" id="JBJQOH010000007">
    <property type="protein sequence ID" value="KAL3679001.1"/>
    <property type="molecule type" value="Genomic_DNA"/>
</dbReference>
<feature type="compositionally biased region" description="Polar residues" evidence="9">
    <location>
        <begin position="46"/>
        <end position="55"/>
    </location>
</feature>
<feature type="transmembrane region" description="Helical" evidence="10">
    <location>
        <begin position="164"/>
        <end position="186"/>
    </location>
</feature>
<evidence type="ECO:0000256" key="1">
    <source>
        <dbReference type="ARBA" id="ARBA00004128"/>
    </source>
</evidence>
<evidence type="ECO:0000256" key="5">
    <source>
        <dbReference type="ARBA" id="ARBA00022692"/>
    </source>
</evidence>
<feature type="compositionally biased region" description="Polar residues" evidence="9">
    <location>
        <begin position="87"/>
        <end position="106"/>
    </location>
</feature>
<keyword evidence="3" id="KW-0408">Iron</keyword>
<name>A0ABD3GMA8_9MARC</name>
<evidence type="ECO:0000256" key="4">
    <source>
        <dbReference type="ARBA" id="ARBA00022554"/>
    </source>
</evidence>
<keyword evidence="12" id="KW-1185">Reference proteome</keyword>
<evidence type="ECO:0000256" key="10">
    <source>
        <dbReference type="SAM" id="Phobius"/>
    </source>
</evidence>